<dbReference type="PANTHER" id="PTHR46796">
    <property type="entry name" value="HTH-TYPE TRANSCRIPTIONAL ACTIVATOR RHAS-RELATED"/>
    <property type="match status" value="1"/>
</dbReference>
<evidence type="ECO:0000313" key="7">
    <source>
        <dbReference type="Proteomes" id="UP000562984"/>
    </source>
</evidence>
<dbReference type="InterPro" id="IPR009057">
    <property type="entry name" value="Homeodomain-like_sf"/>
</dbReference>
<dbReference type="InterPro" id="IPR018060">
    <property type="entry name" value="HTH_AraC"/>
</dbReference>
<evidence type="ECO:0000313" key="6">
    <source>
        <dbReference type="EMBL" id="NNG37533.1"/>
    </source>
</evidence>
<sequence length="265" mass="29395">MAEFWRSRALPHLEARRSCQENPCYRPHAHDAFSVGLIDEGRSVLSGCLDGPVRLQPGDVVVIPAGQVHACNPEHGAWRYQMVHMDQGWALALTGQEPCSALFVGISVLRRHDLRSRIVEMTDAIFADETRPRIEATIAAMLHELEAVPPARLVVTDLTDAASQLLTRLFPVMERLRLDESNPALSELAGLAGMSTFQLVRAMRRATGLSPLAWRQNARIVQARHLLRDGHPIAETAQVLGFADQSHFHRVFRTHVGATPGVYRG</sequence>
<keyword evidence="2" id="KW-0238">DNA-binding</keyword>
<dbReference type="InterPro" id="IPR003313">
    <property type="entry name" value="AraC-bd"/>
</dbReference>
<reference evidence="6 7" key="1">
    <citation type="submission" date="2020-05" db="EMBL/GenBank/DDBJ databases">
        <title>Nakamurella sp. DB0629 isolated from air conditioner.</title>
        <authorList>
            <person name="Kim D.H."/>
            <person name="Kim D.-U."/>
        </authorList>
    </citation>
    <scope>NUCLEOTIDE SEQUENCE [LARGE SCALE GENOMIC DNA]</scope>
    <source>
        <strain evidence="6 7">DB0629</strain>
    </source>
</reference>
<keyword evidence="1" id="KW-0805">Transcription regulation</keyword>
<dbReference type="SUPFAM" id="SSF51215">
    <property type="entry name" value="Regulatory protein AraC"/>
    <property type="match status" value="1"/>
</dbReference>
<dbReference type="SUPFAM" id="SSF46689">
    <property type="entry name" value="Homeodomain-like"/>
    <property type="match status" value="2"/>
</dbReference>
<keyword evidence="7" id="KW-1185">Reference proteome</keyword>
<dbReference type="EMBL" id="JABEND010000015">
    <property type="protein sequence ID" value="NNG37533.1"/>
    <property type="molecule type" value="Genomic_DNA"/>
</dbReference>
<dbReference type="Gene3D" id="1.10.10.60">
    <property type="entry name" value="Homeodomain-like"/>
    <property type="match status" value="2"/>
</dbReference>
<dbReference type="Pfam" id="PF12833">
    <property type="entry name" value="HTH_18"/>
    <property type="match status" value="1"/>
</dbReference>
<dbReference type="InterPro" id="IPR020449">
    <property type="entry name" value="Tscrpt_reg_AraC-type_HTH"/>
</dbReference>
<name>A0A849ACS2_9ACTN</name>
<evidence type="ECO:0000256" key="3">
    <source>
        <dbReference type="ARBA" id="ARBA00023159"/>
    </source>
</evidence>
<dbReference type="GO" id="GO:0003700">
    <property type="term" value="F:DNA-binding transcription factor activity"/>
    <property type="evidence" value="ECO:0007669"/>
    <property type="project" value="InterPro"/>
</dbReference>
<organism evidence="6 7">
    <name type="scientific">Nakamurella aerolata</name>
    <dbReference type="NCBI Taxonomy" id="1656892"/>
    <lineage>
        <taxon>Bacteria</taxon>
        <taxon>Bacillati</taxon>
        <taxon>Actinomycetota</taxon>
        <taxon>Actinomycetes</taxon>
        <taxon>Nakamurellales</taxon>
        <taxon>Nakamurellaceae</taxon>
        <taxon>Nakamurella</taxon>
    </lineage>
</organism>
<gene>
    <name evidence="6" type="ORF">HKD39_17880</name>
</gene>
<evidence type="ECO:0000256" key="2">
    <source>
        <dbReference type="ARBA" id="ARBA00023125"/>
    </source>
</evidence>
<keyword evidence="4" id="KW-0804">Transcription</keyword>
<evidence type="ECO:0000259" key="5">
    <source>
        <dbReference type="PROSITE" id="PS01124"/>
    </source>
</evidence>
<dbReference type="PRINTS" id="PR00032">
    <property type="entry name" value="HTHARAC"/>
</dbReference>
<dbReference type="SMART" id="SM00342">
    <property type="entry name" value="HTH_ARAC"/>
    <property type="match status" value="1"/>
</dbReference>
<dbReference type="GO" id="GO:0043565">
    <property type="term" value="F:sequence-specific DNA binding"/>
    <property type="evidence" value="ECO:0007669"/>
    <property type="project" value="InterPro"/>
</dbReference>
<dbReference type="PROSITE" id="PS01124">
    <property type="entry name" value="HTH_ARAC_FAMILY_2"/>
    <property type="match status" value="1"/>
</dbReference>
<dbReference type="PROSITE" id="PS00041">
    <property type="entry name" value="HTH_ARAC_FAMILY_1"/>
    <property type="match status" value="1"/>
</dbReference>
<dbReference type="InterPro" id="IPR050204">
    <property type="entry name" value="AraC_XylS_family_regulators"/>
</dbReference>
<keyword evidence="3" id="KW-0010">Activator</keyword>
<dbReference type="InterPro" id="IPR018062">
    <property type="entry name" value="HTH_AraC-typ_CS"/>
</dbReference>
<comment type="caution">
    <text evidence="6">The sequence shown here is derived from an EMBL/GenBank/DDBJ whole genome shotgun (WGS) entry which is preliminary data.</text>
</comment>
<dbReference type="Pfam" id="PF02311">
    <property type="entry name" value="AraC_binding"/>
    <property type="match status" value="1"/>
</dbReference>
<evidence type="ECO:0000256" key="1">
    <source>
        <dbReference type="ARBA" id="ARBA00023015"/>
    </source>
</evidence>
<feature type="domain" description="HTH araC/xylS-type" evidence="5">
    <location>
        <begin position="167"/>
        <end position="265"/>
    </location>
</feature>
<protein>
    <submittedName>
        <fullName evidence="6">Helix-turn-helix domain-containing protein</fullName>
    </submittedName>
</protein>
<accession>A0A849ACS2</accession>
<evidence type="ECO:0000256" key="4">
    <source>
        <dbReference type="ARBA" id="ARBA00023163"/>
    </source>
</evidence>
<dbReference type="Proteomes" id="UP000562984">
    <property type="component" value="Unassembled WGS sequence"/>
</dbReference>
<dbReference type="AlphaFoldDB" id="A0A849ACS2"/>
<proteinExistence type="predicted"/>
<dbReference type="RefSeq" id="WP_171201234.1">
    <property type="nucleotide sequence ID" value="NZ_JABEND010000015.1"/>
</dbReference>
<dbReference type="InterPro" id="IPR037923">
    <property type="entry name" value="HTH-like"/>
</dbReference>